<dbReference type="EMBL" id="WJXW01000010">
    <property type="protein sequence ID" value="KAF9732573.1"/>
    <property type="molecule type" value="Genomic_DNA"/>
</dbReference>
<comment type="caution">
    <text evidence="1">The sequence shown here is derived from an EMBL/GenBank/DDBJ whole genome shotgun (WGS) entry which is preliminary data.</text>
</comment>
<keyword evidence="1" id="KW-0378">Hydrolase</keyword>
<keyword evidence="2" id="KW-1185">Reference proteome</keyword>
<sequence>MTPQIISRSRDEARFDSLDPWATEAVGHHFDQADASGFGLFFSFDHNHFSSPSEYTEYLKPLLSRPSYFKYAGKPLVSTFNGDSVTDGIWAEFKAAVGEVLLIPGFSAAVPGPDFFATRTALDGVFHWNSWPDASPDKADVSDAEDSAYLSAAHSAGKLFIMGISPLQFKHIDASEDNWYRRGDGNLELILEQTLALKSNMIELQTWKDAGESHYMGNWWEEPIAGTPILDYVRDYDHKGYLQVLGPFIQAWKRGDKTTVGMVPSGRDVQGALWHHTLTVNSDCGADALGKPRDFGNAEDVVSGIVFVAAGKTDLVAIVSNWDRELGRVDLVERHNKLNIEGLGDGNVSIKVVDGSGAVSAEATGPLAVLSSAALCNYNFQVVGF</sequence>
<dbReference type="AlphaFoldDB" id="A0A9P6GC52"/>
<organism evidence="1 2">
    <name type="scientific">Paraphaeosphaeria minitans</name>
    <dbReference type="NCBI Taxonomy" id="565426"/>
    <lineage>
        <taxon>Eukaryota</taxon>
        <taxon>Fungi</taxon>
        <taxon>Dikarya</taxon>
        <taxon>Ascomycota</taxon>
        <taxon>Pezizomycotina</taxon>
        <taxon>Dothideomycetes</taxon>
        <taxon>Pleosporomycetidae</taxon>
        <taxon>Pleosporales</taxon>
        <taxon>Massarineae</taxon>
        <taxon>Didymosphaeriaceae</taxon>
        <taxon>Paraphaeosphaeria</taxon>
    </lineage>
</organism>
<accession>A0A9P6GC52</accession>
<dbReference type="Pfam" id="PF03659">
    <property type="entry name" value="Glyco_hydro_71"/>
    <property type="match status" value="1"/>
</dbReference>
<evidence type="ECO:0000313" key="1">
    <source>
        <dbReference type="EMBL" id="KAF9732573.1"/>
    </source>
</evidence>
<protein>
    <submittedName>
        <fullName evidence="1">Glycosyl hydrolase family 71 protein</fullName>
    </submittedName>
</protein>
<reference evidence="1" key="1">
    <citation type="journal article" date="2020" name="Mol. Plant Microbe Interact.">
        <title>Genome Sequence of the Biocontrol Agent Coniothyrium minitans strain Conio (IMI 134523).</title>
        <authorList>
            <person name="Patel D."/>
            <person name="Shittu T.A."/>
            <person name="Baroncelli R."/>
            <person name="Muthumeenakshi S."/>
            <person name="Osborne T.H."/>
            <person name="Janganan T.K."/>
            <person name="Sreenivasaprasad S."/>
        </authorList>
    </citation>
    <scope>NUCLEOTIDE SEQUENCE</scope>
    <source>
        <strain evidence="1">Conio</strain>
    </source>
</reference>
<name>A0A9P6GC52_9PLEO</name>
<proteinExistence type="predicted"/>
<evidence type="ECO:0000313" key="2">
    <source>
        <dbReference type="Proteomes" id="UP000756921"/>
    </source>
</evidence>
<dbReference type="InterPro" id="IPR005197">
    <property type="entry name" value="Glyco_hydro_71"/>
</dbReference>
<gene>
    <name evidence="1" type="ORF">PMIN01_09431</name>
</gene>
<dbReference type="GO" id="GO:0051118">
    <property type="term" value="F:glucan endo-1,3-alpha-glucosidase activity"/>
    <property type="evidence" value="ECO:0007669"/>
    <property type="project" value="InterPro"/>
</dbReference>
<dbReference type="Gene3D" id="3.20.20.80">
    <property type="entry name" value="Glycosidases"/>
    <property type="match status" value="1"/>
</dbReference>
<dbReference type="Proteomes" id="UP000756921">
    <property type="component" value="Unassembled WGS sequence"/>
</dbReference>
<dbReference type="CDD" id="cd11577">
    <property type="entry name" value="GH71"/>
    <property type="match status" value="1"/>
</dbReference>
<dbReference type="OrthoDB" id="3257981at2759"/>